<evidence type="ECO:0000313" key="1">
    <source>
        <dbReference type="EMBL" id="VDM28375.1"/>
    </source>
</evidence>
<protein>
    <submittedName>
        <fullName evidence="3">Zf-RVT domain-containing protein</fullName>
    </submittedName>
</protein>
<reference evidence="3" key="1">
    <citation type="submission" date="2016-06" db="UniProtKB">
        <authorList>
            <consortium name="WormBaseParasite"/>
        </authorList>
    </citation>
    <scope>IDENTIFICATION</scope>
</reference>
<dbReference type="AlphaFoldDB" id="A0A183U2D8"/>
<accession>A0A183U2D8</accession>
<gene>
    <name evidence="1" type="ORF">TCNE_LOCUS2658</name>
</gene>
<name>A0A183U2D8_TOXCA</name>
<dbReference type="Proteomes" id="UP000050794">
    <property type="component" value="Unassembled WGS sequence"/>
</dbReference>
<evidence type="ECO:0000313" key="3">
    <source>
        <dbReference type="WBParaSite" id="TCNE_0000265801-mRNA-1"/>
    </source>
</evidence>
<organism evidence="2 3">
    <name type="scientific">Toxocara canis</name>
    <name type="common">Canine roundworm</name>
    <dbReference type="NCBI Taxonomy" id="6265"/>
    <lineage>
        <taxon>Eukaryota</taxon>
        <taxon>Metazoa</taxon>
        <taxon>Ecdysozoa</taxon>
        <taxon>Nematoda</taxon>
        <taxon>Chromadorea</taxon>
        <taxon>Rhabditida</taxon>
        <taxon>Spirurina</taxon>
        <taxon>Ascaridomorpha</taxon>
        <taxon>Ascaridoidea</taxon>
        <taxon>Toxocaridae</taxon>
        <taxon>Toxocara</taxon>
    </lineage>
</organism>
<reference evidence="1 2" key="2">
    <citation type="submission" date="2018-11" db="EMBL/GenBank/DDBJ databases">
        <authorList>
            <consortium name="Pathogen Informatics"/>
        </authorList>
    </citation>
    <scope>NUCLEOTIDE SEQUENCE [LARGE SCALE GENOMIC DNA]</scope>
</reference>
<evidence type="ECO:0000313" key="2">
    <source>
        <dbReference type="Proteomes" id="UP000050794"/>
    </source>
</evidence>
<keyword evidence="2" id="KW-1185">Reference proteome</keyword>
<dbReference type="WBParaSite" id="TCNE_0000265801-mRNA-1">
    <property type="protein sequence ID" value="TCNE_0000265801-mRNA-1"/>
    <property type="gene ID" value="TCNE_0000265801"/>
</dbReference>
<sequence length="128" mass="14470">MLSASCCCPDGFLSTREFCKINEVLAIRETPSWDHWDHEGSFKNVWMKPSAMNLIQTMGTPGTPWSIRWLKKGAKMVRNIQWAPGRCGVNGYASVFRGELGLPRGKAGDLMKIHESFMLFPDMLNMSE</sequence>
<proteinExistence type="predicted"/>
<dbReference type="EMBL" id="UYWY01002820">
    <property type="protein sequence ID" value="VDM28375.1"/>
    <property type="molecule type" value="Genomic_DNA"/>
</dbReference>